<feature type="transmembrane region" description="Helical" evidence="1">
    <location>
        <begin position="7"/>
        <end position="27"/>
    </location>
</feature>
<feature type="transmembrane region" description="Helical" evidence="1">
    <location>
        <begin position="115"/>
        <end position="139"/>
    </location>
</feature>
<feature type="transmembrane region" description="Helical" evidence="1">
    <location>
        <begin position="412"/>
        <end position="431"/>
    </location>
</feature>
<name>A0A382B409_9ZZZZ</name>
<accession>A0A382B409</accession>
<evidence type="ECO:0008006" key="3">
    <source>
        <dbReference type="Google" id="ProtNLM"/>
    </source>
</evidence>
<feature type="transmembrane region" description="Helical" evidence="1">
    <location>
        <begin position="71"/>
        <end position="92"/>
    </location>
</feature>
<evidence type="ECO:0000256" key="1">
    <source>
        <dbReference type="SAM" id="Phobius"/>
    </source>
</evidence>
<feature type="transmembrane region" description="Helical" evidence="1">
    <location>
        <begin position="438"/>
        <end position="455"/>
    </location>
</feature>
<dbReference type="Gene3D" id="1.20.1250.20">
    <property type="entry name" value="MFS general substrate transporter like domains"/>
    <property type="match status" value="1"/>
</dbReference>
<feature type="transmembrane region" description="Helical" evidence="1">
    <location>
        <begin position="383"/>
        <end position="406"/>
    </location>
</feature>
<dbReference type="NCBIfam" id="NF037959">
    <property type="entry name" value="MFS_SpdSyn"/>
    <property type="match status" value="2"/>
</dbReference>
<organism evidence="2">
    <name type="scientific">marine metagenome</name>
    <dbReference type="NCBI Taxonomy" id="408172"/>
    <lineage>
        <taxon>unclassified sequences</taxon>
        <taxon>metagenomes</taxon>
        <taxon>ecological metagenomes</taxon>
    </lineage>
</organism>
<keyword evidence="1" id="KW-1133">Transmembrane helix</keyword>
<feature type="transmembrane region" description="Helical" evidence="1">
    <location>
        <begin position="39"/>
        <end position="59"/>
    </location>
</feature>
<feature type="transmembrane region" description="Helical" evidence="1">
    <location>
        <begin position="298"/>
        <end position="318"/>
    </location>
</feature>
<feature type="transmembrane region" description="Helical" evidence="1">
    <location>
        <begin position="233"/>
        <end position="253"/>
    </location>
</feature>
<sequence length="490" mass="54449">MNLQSRFWVLIFFFISGATGLIYEVVWTRLLTRVMGNTHYSIATVLTIFMAGLALGSYLGGRWIDRRKNSLIFYAALEGAIGLYCLLVPSIIESASPLFEWVYQTQTESYSKASLYRFFICGVILLIPTSLMGATLPVLSKYVSHNRMFVGRDVGTLYSLNTFGAVFGALSSAFIFMRIWGVLTTIWFAAALNIGIAVTIYLLFRSDVSATSKEEPDQINESMESSSLGTNTIFILLAFGFSGWCALTYQVAWNRILSLLLGSSIYAFSLILTTFILGLALGTVVFSRCVSTFKNPLVVFGFLQVGIGVSALMMIPLFENIPFINRWVYQNWSMEFTTIQWSVFLVMFCFLFVPTFFMGGQFPVVIRLVVRKLDTLGHSIGKVYASNTVGTIIGSFLAGFVLIPWIGVQDTILVAVGLNLLVGTALLIFSADLSLNSKIYVLPAILVVCFLYGRSMKPWDKSVISSGSYMPYRIGDLSEAEKKANKILFF</sequence>
<dbReference type="InterPro" id="IPR036259">
    <property type="entry name" value="MFS_trans_sf"/>
</dbReference>
<feature type="non-terminal residue" evidence="2">
    <location>
        <position position="490"/>
    </location>
</feature>
<dbReference type="AlphaFoldDB" id="A0A382B409"/>
<keyword evidence="1" id="KW-0812">Transmembrane</keyword>
<feature type="transmembrane region" description="Helical" evidence="1">
    <location>
        <begin position="160"/>
        <end position="180"/>
    </location>
</feature>
<dbReference type="SUPFAM" id="SSF103473">
    <property type="entry name" value="MFS general substrate transporter"/>
    <property type="match status" value="1"/>
</dbReference>
<feature type="transmembrane region" description="Helical" evidence="1">
    <location>
        <begin position="338"/>
        <end position="362"/>
    </location>
</feature>
<feature type="transmembrane region" description="Helical" evidence="1">
    <location>
        <begin position="265"/>
        <end position="286"/>
    </location>
</feature>
<keyword evidence="1" id="KW-0472">Membrane</keyword>
<evidence type="ECO:0000313" key="2">
    <source>
        <dbReference type="EMBL" id="SVB08560.1"/>
    </source>
</evidence>
<gene>
    <name evidence="2" type="ORF">METZ01_LOCUS161414</name>
</gene>
<protein>
    <recommendedName>
        <fullName evidence="3">Major facilitator superfamily (MFS) profile domain-containing protein</fullName>
    </recommendedName>
</protein>
<proteinExistence type="predicted"/>
<reference evidence="2" key="1">
    <citation type="submission" date="2018-05" db="EMBL/GenBank/DDBJ databases">
        <authorList>
            <person name="Lanie J.A."/>
            <person name="Ng W.-L."/>
            <person name="Kazmierczak K.M."/>
            <person name="Andrzejewski T.M."/>
            <person name="Davidsen T.M."/>
            <person name="Wayne K.J."/>
            <person name="Tettelin H."/>
            <person name="Glass J.I."/>
            <person name="Rusch D."/>
            <person name="Podicherti R."/>
            <person name="Tsui H.-C.T."/>
            <person name="Winkler M.E."/>
        </authorList>
    </citation>
    <scope>NUCLEOTIDE SEQUENCE</scope>
</reference>
<feature type="transmembrane region" description="Helical" evidence="1">
    <location>
        <begin position="186"/>
        <end position="204"/>
    </location>
</feature>
<dbReference type="EMBL" id="UINC01028125">
    <property type="protein sequence ID" value="SVB08560.1"/>
    <property type="molecule type" value="Genomic_DNA"/>
</dbReference>